<dbReference type="CDD" id="cd19071">
    <property type="entry name" value="AKR_AKR1-5-like"/>
    <property type="match status" value="1"/>
</dbReference>
<proteinExistence type="inferred from homology"/>
<comment type="similarity">
    <text evidence="1">Belongs to the aldo/keto reductase family.</text>
</comment>
<evidence type="ECO:0000256" key="1">
    <source>
        <dbReference type="ARBA" id="ARBA00007905"/>
    </source>
</evidence>
<evidence type="ECO:0000313" key="8">
    <source>
        <dbReference type="Proteomes" id="UP000887226"/>
    </source>
</evidence>
<evidence type="ECO:0000259" key="6">
    <source>
        <dbReference type="Pfam" id="PF00248"/>
    </source>
</evidence>
<feature type="binding site" evidence="4">
    <location>
        <position position="138"/>
    </location>
    <ligand>
        <name>substrate</name>
    </ligand>
</feature>
<feature type="site" description="Lowers pKa of active site Tyr" evidence="5">
    <location>
        <position position="105"/>
    </location>
</feature>
<evidence type="ECO:0000256" key="4">
    <source>
        <dbReference type="PIRSR" id="PIRSR000097-2"/>
    </source>
</evidence>
<protein>
    <submittedName>
        <fullName evidence="7">Aldehyde reductase-like protein</fullName>
    </submittedName>
</protein>
<dbReference type="Proteomes" id="UP000887226">
    <property type="component" value="Unassembled WGS sequence"/>
</dbReference>
<dbReference type="PRINTS" id="PR00069">
    <property type="entry name" value="ALDKETRDTASE"/>
</dbReference>
<gene>
    <name evidence="7" type="ORF">BJ878DRAFT_497648</name>
</gene>
<sequence>MSSSTINLFRTTLKSRVSPISSFRQIQRTYLRSMATAKLNTGASIPQVGFGTWQDKDDQETAVLEALKAGYRHIDTASIYGTEPMVGEAIKKSGIPRSELFITTKLWNNKHAPEDVQPALEQSLKELGLDYVDLYLMHWPSAFKSGDSTFPKDKEGKTLTSDVSYVETWKALEKALETGKTKAIGVSNFSKAELEHILKEGSVVPAAHQLECHPWLQQSEFTKWMGQKGIHVQQYSPFGNQNEIYESGRNMGKMMNDPVLVEIGKKHRKTGAQVALAWGIAKGHSVLPKSKTPSRIKTNLEGDFKLDSEDLANIAKIDKKLRFGDPSESFGYRFYLDLDGKKAKL</sequence>
<dbReference type="InterPro" id="IPR023210">
    <property type="entry name" value="NADP_OxRdtase_dom"/>
</dbReference>
<evidence type="ECO:0000256" key="3">
    <source>
        <dbReference type="PIRSR" id="PIRSR000097-1"/>
    </source>
</evidence>
<dbReference type="PANTHER" id="PTHR11732">
    <property type="entry name" value="ALDO/KETO REDUCTASE"/>
    <property type="match status" value="1"/>
</dbReference>
<dbReference type="Pfam" id="PF00248">
    <property type="entry name" value="Aldo_ket_red"/>
    <property type="match status" value="1"/>
</dbReference>
<dbReference type="AlphaFoldDB" id="A0A9P8CGJ7"/>
<dbReference type="SUPFAM" id="SSF51430">
    <property type="entry name" value="NAD(P)-linked oxidoreductase"/>
    <property type="match status" value="1"/>
</dbReference>
<dbReference type="PIRSF" id="PIRSF000097">
    <property type="entry name" value="AKR"/>
    <property type="match status" value="1"/>
</dbReference>
<accession>A0A9P8CGJ7</accession>
<feature type="domain" description="NADP-dependent oxidoreductase" evidence="6">
    <location>
        <begin position="48"/>
        <end position="318"/>
    </location>
</feature>
<dbReference type="FunFam" id="3.20.20.100:FF:000007">
    <property type="entry name" value="NAD(P)H-dependent D-xylose reductase xyl1"/>
    <property type="match status" value="1"/>
</dbReference>
<evidence type="ECO:0000256" key="5">
    <source>
        <dbReference type="PIRSR" id="PIRSR000097-3"/>
    </source>
</evidence>
<dbReference type="InterPro" id="IPR018170">
    <property type="entry name" value="Aldo/ket_reductase_CS"/>
</dbReference>
<reference evidence="7" key="1">
    <citation type="journal article" date="2021" name="IMA Fungus">
        <title>Genomic characterization of three marine fungi, including Emericellopsis atlantica sp. nov. with signatures of a generalist lifestyle and marine biomass degradation.</title>
        <authorList>
            <person name="Hagestad O.C."/>
            <person name="Hou L."/>
            <person name="Andersen J.H."/>
            <person name="Hansen E.H."/>
            <person name="Altermark B."/>
            <person name="Li C."/>
            <person name="Kuhnert E."/>
            <person name="Cox R.J."/>
            <person name="Crous P.W."/>
            <person name="Spatafora J.W."/>
            <person name="Lail K."/>
            <person name="Amirebrahimi M."/>
            <person name="Lipzen A."/>
            <person name="Pangilinan J."/>
            <person name="Andreopoulos W."/>
            <person name="Hayes R.D."/>
            <person name="Ng V."/>
            <person name="Grigoriev I.V."/>
            <person name="Jackson S.A."/>
            <person name="Sutton T.D.S."/>
            <person name="Dobson A.D.W."/>
            <person name="Rama T."/>
        </authorList>
    </citation>
    <scope>NUCLEOTIDE SEQUENCE</scope>
    <source>
        <strain evidence="7">TRa3180A</strain>
    </source>
</reference>
<dbReference type="InterPro" id="IPR020471">
    <property type="entry name" value="AKR"/>
</dbReference>
<dbReference type="GO" id="GO:0016491">
    <property type="term" value="F:oxidoreductase activity"/>
    <property type="evidence" value="ECO:0007669"/>
    <property type="project" value="UniProtKB-KW"/>
</dbReference>
<evidence type="ECO:0000313" key="7">
    <source>
        <dbReference type="EMBL" id="KAG9246328.1"/>
    </source>
</evidence>
<dbReference type="PROSITE" id="PS00798">
    <property type="entry name" value="ALDOKETO_REDUCTASE_1"/>
    <property type="match status" value="1"/>
</dbReference>
<dbReference type="PROSITE" id="PS00062">
    <property type="entry name" value="ALDOKETO_REDUCTASE_2"/>
    <property type="match status" value="1"/>
</dbReference>
<dbReference type="EMBL" id="MU253809">
    <property type="protein sequence ID" value="KAG9246328.1"/>
    <property type="molecule type" value="Genomic_DNA"/>
</dbReference>
<feature type="active site" description="Proton donor" evidence="3">
    <location>
        <position position="80"/>
    </location>
</feature>
<comment type="caution">
    <text evidence="7">The sequence shown here is derived from an EMBL/GenBank/DDBJ whole genome shotgun (WGS) entry which is preliminary data.</text>
</comment>
<dbReference type="Gene3D" id="3.20.20.100">
    <property type="entry name" value="NADP-dependent oxidoreductase domain"/>
    <property type="match status" value="1"/>
</dbReference>
<name>A0A9P8CGJ7_9HELO</name>
<keyword evidence="2" id="KW-0560">Oxidoreductase</keyword>
<dbReference type="InterPro" id="IPR036812">
    <property type="entry name" value="NAD(P)_OxRdtase_dom_sf"/>
</dbReference>
<organism evidence="7 8">
    <name type="scientific">Calycina marina</name>
    <dbReference type="NCBI Taxonomy" id="1763456"/>
    <lineage>
        <taxon>Eukaryota</taxon>
        <taxon>Fungi</taxon>
        <taxon>Dikarya</taxon>
        <taxon>Ascomycota</taxon>
        <taxon>Pezizomycotina</taxon>
        <taxon>Leotiomycetes</taxon>
        <taxon>Helotiales</taxon>
        <taxon>Pezizellaceae</taxon>
        <taxon>Calycina</taxon>
    </lineage>
</organism>
<dbReference type="OrthoDB" id="416253at2759"/>
<evidence type="ECO:0000256" key="2">
    <source>
        <dbReference type="ARBA" id="ARBA00023002"/>
    </source>
</evidence>
<keyword evidence="8" id="KW-1185">Reference proteome</keyword>